<sequence>MPEIIVDLPPSFKAPEVDAVLDKIFGRSRTKSIKDATCIKCEDTDLSFKDELSVIEYSISGLCQTCQDDLFGDE</sequence>
<organism evidence="1">
    <name type="scientific">marine metagenome</name>
    <dbReference type="NCBI Taxonomy" id="408172"/>
    <lineage>
        <taxon>unclassified sequences</taxon>
        <taxon>metagenomes</taxon>
        <taxon>ecological metagenomes</taxon>
    </lineage>
</organism>
<dbReference type="AlphaFoldDB" id="A0A381Y0E5"/>
<evidence type="ECO:0000313" key="1">
    <source>
        <dbReference type="EMBL" id="SVA70151.1"/>
    </source>
</evidence>
<protein>
    <submittedName>
        <fullName evidence="1">Uncharacterized protein</fullName>
    </submittedName>
</protein>
<accession>A0A381Y0E5</accession>
<reference evidence="1" key="1">
    <citation type="submission" date="2018-05" db="EMBL/GenBank/DDBJ databases">
        <authorList>
            <person name="Lanie J.A."/>
            <person name="Ng W.-L."/>
            <person name="Kazmierczak K.M."/>
            <person name="Andrzejewski T.M."/>
            <person name="Davidsen T.M."/>
            <person name="Wayne K.J."/>
            <person name="Tettelin H."/>
            <person name="Glass J.I."/>
            <person name="Rusch D."/>
            <person name="Podicherti R."/>
            <person name="Tsui H.-C.T."/>
            <person name="Winkler M.E."/>
        </authorList>
    </citation>
    <scope>NUCLEOTIDE SEQUENCE</scope>
</reference>
<proteinExistence type="predicted"/>
<name>A0A381Y0E5_9ZZZZ</name>
<gene>
    <name evidence="1" type="ORF">METZ01_LOCUS123005</name>
</gene>
<dbReference type="EMBL" id="UINC01016942">
    <property type="protein sequence ID" value="SVA70151.1"/>
    <property type="molecule type" value="Genomic_DNA"/>
</dbReference>